<feature type="compositionally biased region" description="Acidic residues" evidence="2">
    <location>
        <begin position="118"/>
        <end position="127"/>
    </location>
</feature>
<name>A0AAQ3MJW5_VIGMU</name>
<keyword evidence="4" id="KW-1185">Reference proteome</keyword>
<dbReference type="EMBL" id="CP144690">
    <property type="protein sequence ID" value="WVY92235.1"/>
    <property type="molecule type" value="Genomic_DNA"/>
</dbReference>
<reference evidence="3 4" key="1">
    <citation type="journal article" date="2023" name="Life. Sci Alliance">
        <title>Evolutionary insights into 3D genome organization and epigenetic landscape of Vigna mungo.</title>
        <authorList>
            <person name="Junaid A."/>
            <person name="Singh B."/>
            <person name="Bhatia S."/>
        </authorList>
    </citation>
    <scope>NUCLEOTIDE SEQUENCE [LARGE SCALE GENOMIC DNA]</scope>
    <source>
        <strain evidence="3">Urdbean</strain>
    </source>
</reference>
<organism evidence="3 4">
    <name type="scientific">Vigna mungo</name>
    <name type="common">Black gram</name>
    <name type="synonym">Phaseolus mungo</name>
    <dbReference type="NCBI Taxonomy" id="3915"/>
    <lineage>
        <taxon>Eukaryota</taxon>
        <taxon>Viridiplantae</taxon>
        <taxon>Streptophyta</taxon>
        <taxon>Embryophyta</taxon>
        <taxon>Tracheophyta</taxon>
        <taxon>Spermatophyta</taxon>
        <taxon>Magnoliopsida</taxon>
        <taxon>eudicotyledons</taxon>
        <taxon>Gunneridae</taxon>
        <taxon>Pentapetalae</taxon>
        <taxon>rosids</taxon>
        <taxon>fabids</taxon>
        <taxon>Fabales</taxon>
        <taxon>Fabaceae</taxon>
        <taxon>Papilionoideae</taxon>
        <taxon>50 kb inversion clade</taxon>
        <taxon>NPAAA clade</taxon>
        <taxon>indigoferoid/millettioid clade</taxon>
        <taxon>Phaseoleae</taxon>
        <taxon>Vigna</taxon>
    </lineage>
</organism>
<dbReference type="PANTHER" id="PTHR33067:SF15">
    <property type="entry name" value="RNA-DIRECTED DNA POLYMERASE"/>
    <property type="match status" value="1"/>
</dbReference>
<dbReference type="Gene3D" id="2.40.70.10">
    <property type="entry name" value="Acid Proteases"/>
    <property type="match status" value="1"/>
</dbReference>
<dbReference type="InterPro" id="IPR021109">
    <property type="entry name" value="Peptidase_aspartic_dom_sf"/>
</dbReference>
<evidence type="ECO:0000313" key="3">
    <source>
        <dbReference type="EMBL" id="WVY92235.1"/>
    </source>
</evidence>
<gene>
    <name evidence="3" type="ORF">V8G54_037749</name>
</gene>
<dbReference type="PANTHER" id="PTHR33067">
    <property type="entry name" value="RNA-DIRECTED DNA POLYMERASE-RELATED"/>
    <property type="match status" value="1"/>
</dbReference>
<feature type="compositionally biased region" description="Polar residues" evidence="2">
    <location>
        <begin position="31"/>
        <end position="54"/>
    </location>
</feature>
<proteinExistence type="predicted"/>
<keyword evidence="1" id="KW-0175">Coiled coil</keyword>
<accession>A0AAQ3MJW5</accession>
<feature type="compositionally biased region" description="Low complexity" evidence="2">
    <location>
        <begin position="153"/>
        <end position="169"/>
    </location>
</feature>
<dbReference type="Proteomes" id="UP001374535">
    <property type="component" value="Chromosome 11"/>
</dbReference>
<feature type="region of interest" description="Disordered" evidence="2">
    <location>
        <begin position="15"/>
        <end position="54"/>
    </location>
</feature>
<sequence>METTMETSSQAFVANTFGGNRPYRHYHDSSSNRYQQNMQSYVPPQQRQQSQSKMSLQDFMETMLEKNSEIKKSIAELTQRVDKLETKESNKLPAQTVINPRNVNAITLRTGKQVEGPEGAEEDEDKEKEEAQIDDNGGPSEPSPETTTEKSRLVSSNSSSSKTSSSSYSVPPLYPNRLKSRNKKMEELDQEILNTFKKVEINIPLLNAVKQIPKYAKFWKELCKNKSRIRDNEVVNLRRNVSSLVKKHSEIPRKCKDPGMFFVPCVIGNSKFDNTMVDFGASINVMPLLVFSSLSLGPLKTIGVVIQLANRSTVNLASVLKDVLVRVEMLIFPVDFYILDMKDEEGIKSSTIILETLVQKQPITSVSFCI</sequence>
<dbReference type="AlphaFoldDB" id="A0AAQ3MJW5"/>
<feature type="region of interest" description="Disordered" evidence="2">
    <location>
        <begin position="108"/>
        <end position="177"/>
    </location>
</feature>
<dbReference type="CDD" id="cd00303">
    <property type="entry name" value="retropepsin_like"/>
    <property type="match status" value="1"/>
</dbReference>
<feature type="coiled-coil region" evidence="1">
    <location>
        <begin position="60"/>
        <end position="87"/>
    </location>
</feature>
<evidence type="ECO:0000256" key="2">
    <source>
        <dbReference type="SAM" id="MobiDB-lite"/>
    </source>
</evidence>
<protein>
    <submittedName>
        <fullName evidence="3">Uncharacterized protein</fullName>
    </submittedName>
</protein>
<evidence type="ECO:0000313" key="4">
    <source>
        <dbReference type="Proteomes" id="UP001374535"/>
    </source>
</evidence>
<evidence type="ECO:0000256" key="1">
    <source>
        <dbReference type="SAM" id="Coils"/>
    </source>
</evidence>